<gene>
    <name evidence="2" type="ORF">NVS47_13505</name>
</gene>
<name>A0ABT1Y6L1_9FIRM</name>
<dbReference type="RefSeq" id="WP_089610799.1">
    <property type="nucleotide sequence ID" value="NZ_CP022121.1"/>
</dbReference>
<keyword evidence="1" id="KW-0812">Transmembrane</keyword>
<comment type="caution">
    <text evidence="2">The sequence shown here is derived from an EMBL/GenBank/DDBJ whole genome shotgun (WGS) entry which is preliminary data.</text>
</comment>
<protein>
    <recommendedName>
        <fullName evidence="4">DUF4367 domain-containing protein</fullName>
    </recommendedName>
</protein>
<organism evidence="2 3">
    <name type="scientific">Dehalobacterium formicoaceticum</name>
    <dbReference type="NCBI Taxonomy" id="51515"/>
    <lineage>
        <taxon>Bacteria</taxon>
        <taxon>Bacillati</taxon>
        <taxon>Bacillota</taxon>
        <taxon>Clostridia</taxon>
        <taxon>Eubacteriales</taxon>
        <taxon>Peptococcaceae</taxon>
        <taxon>Dehalobacterium</taxon>
    </lineage>
</organism>
<keyword evidence="1" id="KW-0472">Membrane</keyword>
<evidence type="ECO:0008006" key="4">
    <source>
        <dbReference type="Google" id="ProtNLM"/>
    </source>
</evidence>
<keyword evidence="1" id="KW-1133">Transmembrane helix</keyword>
<reference evidence="2 3" key="1">
    <citation type="submission" date="2022-08" db="EMBL/GenBank/DDBJ databases">
        <title>Proteogenomics of the novel Dehalobacterium formicoaceticum strain EZ94 highlights a key role of methyltransferases during anaerobic dichloromethane degradation.</title>
        <authorList>
            <person name="Wasmund K."/>
        </authorList>
    </citation>
    <scope>NUCLEOTIDE SEQUENCE [LARGE SCALE GENOMIC DNA]</scope>
    <source>
        <strain evidence="2 3">EZ94</strain>
    </source>
</reference>
<sequence length="268" mass="30173">MKINEYKDEEIRLNLIQKAAEAEPSAEMFSRIKKNITETGYEEKMRGKIFGFKRGKMSVAVLTCCVLLLVSTAVIGTNLATSWKGHSTNSQYMTFPSVDRVIKDVGFAPKYTEMLPGGFKFSRGGTGESELSDEAGNVLTKTKDVNFAYTRGSEKSSISLNVSQIKEEFIDNSSSSLVDNYNGINLYYYEKDYKFVPPAYELTEEDKKAYEAGELEISYGSPEVSYQNIKGLSWYEDGLQYMIMGSDYNFTLKEMVEMSKAIIDTDAK</sequence>
<accession>A0ABT1Y6L1</accession>
<proteinExistence type="predicted"/>
<keyword evidence="3" id="KW-1185">Reference proteome</keyword>
<evidence type="ECO:0000313" key="3">
    <source>
        <dbReference type="Proteomes" id="UP001524944"/>
    </source>
</evidence>
<feature type="transmembrane region" description="Helical" evidence="1">
    <location>
        <begin position="59"/>
        <end position="80"/>
    </location>
</feature>
<dbReference type="EMBL" id="JANPWE010000008">
    <property type="protein sequence ID" value="MCR6546513.1"/>
    <property type="molecule type" value="Genomic_DNA"/>
</dbReference>
<evidence type="ECO:0000256" key="1">
    <source>
        <dbReference type="SAM" id="Phobius"/>
    </source>
</evidence>
<dbReference type="Proteomes" id="UP001524944">
    <property type="component" value="Unassembled WGS sequence"/>
</dbReference>
<evidence type="ECO:0000313" key="2">
    <source>
        <dbReference type="EMBL" id="MCR6546513.1"/>
    </source>
</evidence>